<gene>
    <name evidence="4" type="ORF">GO493_27065</name>
</gene>
<dbReference type="Gene3D" id="3.40.190.10">
    <property type="entry name" value="Periplasmic binding protein-like II"/>
    <property type="match status" value="2"/>
</dbReference>
<dbReference type="Pfam" id="PF12849">
    <property type="entry name" value="PBP_like_2"/>
    <property type="match status" value="1"/>
</dbReference>
<feature type="chain" id="PRO_5029492168" evidence="2">
    <location>
        <begin position="31"/>
        <end position="308"/>
    </location>
</feature>
<reference evidence="4 5" key="1">
    <citation type="submission" date="2019-12" db="EMBL/GenBank/DDBJ databases">
        <title>Chitinophaga sp. strain ysch24 (GDMCC 1.1355), whole genome shotgun sequence.</title>
        <authorList>
            <person name="Zhang X."/>
        </authorList>
    </citation>
    <scope>NUCLEOTIDE SEQUENCE [LARGE SCALE GENOMIC DNA]</scope>
    <source>
        <strain evidence="5">ysch24</strain>
    </source>
</reference>
<dbReference type="EMBL" id="WRXN01000017">
    <property type="protein sequence ID" value="MVT11950.1"/>
    <property type="molecule type" value="Genomic_DNA"/>
</dbReference>
<evidence type="ECO:0000259" key="3">
    <source>
        <dbReference type="Pfam" id="PF12849"/>
    </source>
</evidence>
<dbReference type="RefSeq" id="WP_157309367.1">
    <property type="nucleotide sequence ID" value="NZ_WRXN01000017.1"/>
</dbReference>
<name>A0A7K1UCF6_9BACT</name>
<protein>
    <submittedName>
        <fullName evidence="4">Phosphate ABC transporter substrate-binding protein</fullName>
    </submittedName>
</protein>
<comment type="caution">
    <text evidence="4">The sequence shown here is derived from an EMBL/GenBank/DDBJ whole genome shotgun (WGS) entry which is preliminary data.</text>
</comment>
<dbReference type="PANTHER" id="PTHR30570">
    <property type="entry name" value="PERIPLASMIC PHOSPHATE BINDING COMPONENT OF PHOSPHATE ABC TRANSPORTER"/>
    <property type="match status" value="1"/>
</dbReference>
<accession>A0A7K1UCF6</accession>
<evidence type="ECO:0000256" key="1">
    <source>
        <dbReference type="ARBA" id="ARBA00022729"/>
    </source>
</evidence>
<dbReference type="SUPFAM" id="SSF53850">
    <property type="entry name" value="Periplasmic binding protein-like II"/>
    <property type="match status" value="1"/>
</dbReference>
<evidence type="ECO:0000256" key="2">
    <source>
        <dbReference type="SAM" id="SignalP"/>
    </source>
</evidence>
<sequence length="308" mass="34726">MFFRIIRITRFSVFTLAAIALLASCGPANKPGEERDTPTSGTIRISVDETYKPLIEAEIKVFESLYKKAHIIAEYKPEAECFRDLLADSSRLIFVTRDFSDKEKAYIREEKKIKPESLLLAWDGVALIANHSNPDSILTLDQVRKIMDGSDTERKWQVVFDNQNSSTVRYIRDSINKGKPLPTDVMAANTNPEVVDYVAKMKNALGVIGVSWISDPNDSTTIEFTNKVTVVKVRADYGSEFVKPYQAYIALGSYPLKRGLFYCLKEPYNGLGSGFATFLGSYEGQMIIGKFRLFPARLNIVFREANIK</sequence>
<feature type="domain" description="PBP" evidence="3">
    <location>
        <begin position="35"/>
        <end position="280"/>
    </location>
</feature>
<dbReference type="InterPro" id="IPR024370">
    <property type="entry name" value="PBP_domain"/>
</dbReference>
<dbReference type="InterPro" id="IPR050811">
    <property type="entry name" value="Phosphate_ABC_transporter"/>
</dbReference>
<proteinExistence type="predicted"/>
<evidence type="ECO:0000313" key="5">
    <source>
        <dbReference type="Proteomes" id="UP000461730"/>
    </source>
</evidence>
<dbReference type="PANTHER" id="PTHR30570:SF1">
    <property type="entry name" value="PHOSPHATE-BINDING PROTEIN PSTS"/>
    <property type="match status" value="1"/>
</dbReference>
<feature type="signal peptide" evidence="2">
    <location>
        <begin position="1"/>
        <end position="30"/>
    </location>
</feature>
<dbReference type="PROSITE" id="PS51257">
    <property type="entry name" value="PROKAR_LIPOPROTEIN"/>
    <property type="match status" value="1"/>
</dbReference>
<dbReference type="AlphaFoldDB" id="A0A7K1UCF6"/>
<keyword evidence="1 2" id="KW-0732">Signal</keyword>
<dbReference type="Proteomes" id="UP000461730">
    <property type="component" value="Unassembled WGS sequence"/>
</dbReference>
<keyword evidence="5" id="KW-1185">Reference proteome</keyword>
<organism evidence="4 5">
    <name type="scientific">Chitinophaga tropicalis</name>
    <dbReference type="NCBI Taxonomy" id="2683588"/>
    <lineage>
        <taxon>Bacteria</taxon>
        <taxon>Pseudomonadati</taxon>
        <taxon>Bacteroidota</taxon>
        <taxon>Chitinophagia</taxon>
        <taxon>Chitinophagales</taxon>
        <taxon>Chitinophagaceae</taxon>
        <taxon>Chitinophaga</taxon>
    </lineage>
</organism>
<evidence type="ECO:0000313" key="4">
    <source>
        <dbReference type="EMBL" id="MVT11950.1"/>
    </source>
</evidence>